<keyword evidence="7 9" id="KW-1133">Transmembrane helix</keyword>
<evidence type="ECO:0000259" key="11">
    <source>
        <dbReference type="PROSITE" id="PS50929"/>
    </source>
</evidence>
<dbReference type="InterPro" id="IPR017871">
    <property type="entry name" value="ABC_transporter-like_CS"/>
</dbReference>
<comment type="subcellular location">
    <subcellularLocation>
        <location evidence="1">Cell membrane</location>
        <topology evidence="1">Multi-pass membrane protein</topology>
    </subcellularLocation>
</comment>
<dbReference type="FunFam" id="3.40.50.300:FF:000221">
    <property type="entry name" value="Multidrug ABC transporter ATP-binding protein"/>
    <property type="match status" value="1"/>
</dbReference>
<dbReference type="PROSITE" id="PS00211">
    <property type="entry name" value="ABC_TRANSPORTER_1"/>
    <property type="match status" value="1"/>
</dbReference>
<feature type="transmembrane region" description="Helical" evidence="9">
    <location>
        <begin position="149"/>
        <end position="167"/>
    </location>
</feature>
<evidence type="ECO:0000256" key="2">
    <source>
        <dbReference type="ARBA" id="ARBA00022448"/>
    </source>
</evidence>
<keyword evidence="4 9" id="KW-0812">Transmembrane</keyword>
<comment type="caution">
    <text evidence="12">The sequence shown here is derived from an EMBL/GenBank/DDBJ whole genome shotgun (WGS) entry which is preliminary data.</text>
</comment>
<dbReference type="PANTHER" id="PTHR43394">
    <property type="entry name" value="ATP-DEPENDENT PERMEASE MDL1, MITOCHONDRIAL"/>
    <property type="match status" value="1"/>
</dbReference>
<dbReference type="InterPro" id="IPR039421">
    <property type="entry name" value="Type_1_exporter"/>
</dbReference>
<dbReference type="AlphaFoldDB" id="A0A7C3Z282"/>
<organism evidence="12">
    <name type="scientific">candidate division WOR-3 bacterium</name>
    <dbReference type="NCBI Taxonomy" id="2052148"/>
    <lineage>
        <taxon>Bacteria</taxon>
        <taxon>Bacteria division WOR-3</taxon>
    </lineage>
</organism>
<evidence type="ECO:0000256" key="8">
    <source>
        <dbReference type="ARBA" id="ARBA00023136"/>
    </source>
</evidence>
<dbReference type="InterPro" id="IPR003593">
    <property type="entry name" value="AAA+_ATPase"/>
</dbReference>
<evidence type="ECO:0000313" key="12">
    <source>
        <dbReference type="EMBL" id="HGE98799.1"/>
    </source>
</evidence>
<dbReference type="GO" id="GO:0015421">
    <property type="term" value="F:ABC-type oligopeptide transporter activity"/>
    <property type="evidence" value="ECO:0007669"/>
    <property type="project" value="TreeGrafter"/>
</dbReference>
<dbReference type="CDD" id="cd18544">
    <property type="entry name" value="ABC_6TM_TmrA_like"/>
    <property type="match status" value="1"/>
</dbReference>
<feature type="transmembrane region" description="Helical" evidence="9">
    <location>
        <begin position="76"/>
        <end position="96"/>
    </location>
</feature>
<dbReference type="Pfam" id="PF00664">
    <property type="entry name" value="ABC_membrane"/>
    <property type="match status" value="1"/>
</dbReference>
<dbReference type="InterPro" id="IPR036640">
    <property type="entry name" value="ABC1_TM_sf"/>
</dbReference>
<dbReference type="InterPro" id="IPR003439">
    <property type="entry name" value="ABC_transporter-like_ATP-bd"/>
</dbReference>
<evidence type="ECO:0000256" key="6">
    <source>
        <dbReference type="ARBA" id="ARBA00022840"/>
    </source>
</evidence>
<dbReference type="Gene3D" id="1.20.1560.10">
    <property type="entry name" value="ABC transporter type 1, transmembrane domain"/>
    <property type="match status" value="1"/>
</dbReference>
<dbReference type="InterPro" id="IPR027417">
    <property type="entry name" value="P-loop_NTPase"/>
</dbReference>
<dbReference type="PROSITE" id="PS50929">
    <property type="entry name" value="ABC_TM1F"/>
    <property type="match status" value="1"/>
</dbReference>
<evidence type="ECO:0000256" key="3">
    <source>
        <dbReference type="ARBA" id="ARBA00022475"/>
    </source>
</evidence>
<dbReference type="Gene3D" id="3.40.50.300">
    <property type="entry name" value="P-loop containing nucleotide triphosphate hydrolases"/>
    <property type="match status" value="1"/>
</dbReference>
<sequence>MFYEEEDLYAEKETARKKIKARRLFRFLLPYFLKYRGGIILGGFLLLGSTILSLIGPLILRQAIDGAIKNSDLGELFRLGLFYLVLSIFIFLLTYYQQVLLASVGERAIADVKKTLFSHILNLPLTFFDKNQTGKILTRIESDSESLKMLFTVTGGTILTDLVMLLGMSGIMIKINYQLYLLVFLLFPPFSYAFYWFQKQVRPVYVDIRKKVSEINNFINEHLNALSVVQAFNREGYVAEKCNRLSQEKYEKEVKGMGLWYRVWFLIDFGEVLALVLILSFGSLWALKGKITIGTLFLFFSYIQRVFFPLRGLSDQLNVIQRALASAERIYEIFSLPKEEKGEEVGEEKIATFSYPIVFREVNFSYEGENLVLADINLEIKSGEKVALVGETGGGKTSLISLLLRFYEPKSGKIYLGPYERKDLPIRIWRRFFGFVPQDIILFPGSILDNLRLFDSKISEEKVMMATKRLKIHERILSFPEGYETNLLERGINLSVGERQLLSFARALIFNPPILILDEATSSVDPQTEQTLQEGLQEILRGRTAIIIAHRLATIQMCDRVIVIHKGRVREVGSHKELLEKGGIYSKLYQLQFVGKGDETGE</sequence>
<dbReference type="InterPro" id="IPR011527">
    <property type="entry name" value="ABC1_TM_dom"/>
</dbReference>
<name>A0A7C3Z282_UNCW3</name>
<feature type="transmembrane region" description="Helical" evidence="9">
    <location>
        <begin position="291"/>
        <end position="308"/>
    </location>
</feature>
<feature type="domain" description="ABC transmembrane type-1" evidence="11">
    <location>
        <begin position="40"/>
        <end position="322"/>
    </location>
</feature>
<dbReference type="Pfam" id="PF00005">
    <property type="entry name" value="ABC_tran"/>
    <property type="match status" value="1"/>
</dbReference>
<dbReference type="GO" id="GO:0005886">
    <property type="term" value="C:plasma membrane"/>
    <property type="evidence" value="ECO:0007669"/>
    <property type="project" value="UniProtKB-SubCell"/>
</dbReference>
<dbReference type="GO" id="GO:0005524">
    <property type="term" value="F:ATP binding"/>
    <property type="evidence" value="ECO:0007669"/>
    <property type="project" value="UniProtKB-KW"/>
</dbReference>
<dbReference type="SUPFAM" id="SSF90123">
    <property type="entry name" value="ABC transporter transmembrane region"/>
    <property type="match status" value="1"/>
</dbReference>
<dbReference type="SMART" id="SM00382">
    <property type="entry name" value="AAA"/>
    <property type="match status" value="1"/>
</dbReference>
<evidence type="ECO:0000256" key="4">
    <source>
        <dbReference type="ARBA" id="ARBA00022692"/>
    </source>
</evidence>
<proteinExistence type="predicted"/>
<evidence type="ECO:0000256" key="9">
    <source>
        <dbReference type="SAM" id="Phobius"/>
    </source>
</evidence>
<dbReference type="EMBL" id="DTMQ01000011">
    <property type="protein sequence ID" value="HGE98799.1"/>
    <property type="molecule type" value="Genomic_DNA"/>
</dbReference>
<reference evidence="12" key="1">
    <citation type="journal article" date="2020" name="mSystems">
        <title>Genome- and Community-Level Interaction Insights into Carbon Utilization and Element Cycling Functions of Hydrothermarchaeota in Hydrothermal Sediment.</title>
        <authorList>
            <person name="Zhou Z."/>
            <person name="Liu Y."/>
            <person name="Xu W."/>
            <person name="Pan J."/>
            <person name="Luo Z.H."/>
            <person name="Li M."/>
        </authorList>
    </citation>
    <scope>NUCLEOTIDE SEQUENCE [LARGE SCALE GENOMIC DNA]</scope>
    <source>
        <strain evidence="12">SpSt-906</strain>
    </source>
</reference>
<keyword evidence="6 12" id="KW-0067">ATP-binding</keyword>
<feature type="transmembrane region" description="Helical" evidence="9">
    <location>
        <begin position="35"/>
        <end position="55"/>
    </location>
</feature>
<evidence type="ECO:0000256" key="7">
    <source>
        <dbReference type="ARBA" id="ARBA00022989"/>
    </source>
</evidence>
<evidence type="ECO:0000259" key="10">
    <source>
        <dbReference type="PROSITE" id="PS50893"/>
    </source>
</evidence>
<dbReference type="SUPFAM" id="SSF52540">
    <property type="entry name" value="P-loop containing nucleoside triphosphate hydrolases"/>
    <property type="match status" value="1"/>
</dbReference>
<keyword evidence="5" id="KW-0547">Nucleotide-binding</keyword>
<feature type="transmembrane region" description="Helical" evidence="9">
    <location>
        <begin position="179"/>
        <end position="197"/>
    </location>
</feature>
<accession>A0A7C3Z282</accession>
<dbReference type="PROSITE" id="PS50893">
    <property type="entry name" value="ABC_TRANSPORTER_2"/>
    <property type="match status" value="1"/>
</dbReference>
<feature type="domain" description="ABC transporter" evidence="10">
    <location>
        <begin position="357"/>
        <end position="591"/>
    </location>
</feature>
<evidence type="ECO:0000256" key="1">
    <source>
        <dbReference type="ARBA" id="ARBA00004651"/>
    </source>
</evidence>
<keyword evidence="2" id="KW-0813">Transport</keyword>
<dbReference type="PANTHER" id="PTHR43394:SF1">
    <property type="entry name" value="ATP-BINDING CASSETTE SUB-FAMILY B MEMBER 10, MITOCHONDRIAL"/>
    <property type="match status" value="1"/>
</dbReference>
<keyword evidence="8 9" id="KW-0472">Membrane</keyword>
<keyword evidence="3" id="KW-1003">Cell membrane</keyword>
<feature type="transmembrane region" description="Helical" evidence="9">
    <location>
        <begin position="259"/>
        <end position="279"/>
    </location>
</feature>
<gene>
    <name evidence="12" type="ORF">ENX07_01835</name>
</gene>
<protein>
    <submittedName>
        <fullName evidence="12">ABC transporter ATP-binding protein</fullName>
    </submittedName>
</protein>
<dbReference type="GO" id="GO:0016887">
    <property type="term" value="F:ATP hydrolysis activity"/>
    <property type="evidence" value="ECO:0007669"/>
    <property type="project" value="InterPro"/>
</dbReference>
<evidence type="ECO:0000256" key="5">
    <source>
        <dbReference type="ARBA" id="ARBA00022741"/>
    </source>
</evidence>